<dbReference type="InParanoid" id="A0A7E5VWT5"/>
<dbReference type="GO" id="GO:0005886">
    <property type="term" value="C:plasma membrane"/>
    <property type="evidence" value="ECO:0007669"/>
    <property type="project" value="UniProtKB-SubCell"/>
</dbReference>
<dbReference type="KEGG" id="tnl:113497444"/>
<evidence type="ECO:0000256" key="8">
    <source>
        <dbReference type="SAM" id="Phobius"/>
    </source>
</evidence>
<dbReference type="Gene3D" id="3.40.190.10">
    <property type="entry name" value="Periplasmic binding protein-like II"/>
    <property type="match status" value="1"/>
</dbReference>
<dbReference type="Proteomes" id="UP000322000">
    <property type="component" value="Chromosome 9"/>
</dbReference>
<keyword evidence="7" id="KW-0325">Glycoprotein</keyword>
<evidence type="ECO:0000256" key="4">
    <source>
        <dbReference type="ARBA" id="ARBA00022989"/>
    </source>
</evidence>
<dbReference type="PANTHER" id="PTHR42643:SF24">
    <property type="entry name" value="IONOTROPIC RECEPTOR 60A"/>
    <property type="match status" value="1"/>
</dbReference>
<name>A0A7E5VWT5_TRINI</name>
<dbReference type="Pfam" id="PF24061">
    <property type="entry name" value="LBD_receptor"/>
    <property type="match status" value="1"/>
</dbReference>
<protein>
    <submittedName>
        <fullName evidence="12">Uncharacterized protein LOC113497444</fullName>
    </submittedName>
</protein>
<evidence type="ECO:0000259" key="10">
    <source>
        <dbReference type="Pfam" id="PF24061"/>
    </source>
</evidence>
<keyword evidence="5 8" id="KW-0472">Membrane</keyword>
<evidence type="ECO:0000256" key="9">
    <source>
        <dbReference type="SAM" id="SignalP"/>
    </source>
</evidence>
<evidence type="ECO:0000313" key="11">
    <source>
        <dbReference type="Proteomes" id="UP000322000"/>
    </source>
</evidence>
<keyword evidence="4 8" id="KW-1133">Transmembrane helix</keyword>
<accession>A0A7E5VWT5</accession>
<comment type="subcellular location">
    <subcellularLocation>
        <location evidence="1">Cell membrane</location>
        <topology evidence="1">Multi-pass membrane protein</topology>
    </subcellularLocation>
</comment>
<keyword evidence="3 8" id="KW-0812">Transmembrane</keyword>
<keyword evidence="2" id="KW-1003">Cell membrane</keyword>
<feature type="domain" description="Putative ionotropic receptor ligand binding" evidence="10">
    <location>
        <begin position="121"/>
        <end position="193"/>
    </location>
</feature>
<dbReference type="PANTHER" id="PTHR42643">
    <property type="entry name" value="IONOTROPIC RECEPTOR 20A-RELATED"/>
    <property type="match status" value="1"/>
</dbReference>
<dbReference type="GeneID" id="113497444"/>
<keyword evidence="9" id="KW-0732">Signal</keyword>
<dbReference type="OrthoDB" id="7457888at2759"/>
<dbReference type="InterPro" id="IPR052192">
    <property type="entry name" value="Insect_Ionotropic_Sensory_Rcpt"/>
</dbReference>
<sequence length="384" mass="43227">MVVLLVLFALLFLNCKCANITIGRNQPGHQNLIKCITSTVEEYFSIGSSVAYVDMNPDDDELLRGLHSTATVPLVLRLPTARLPVSYSGYLIAARTVEAFCTGFKDMLRDFKWNPSARILIVIKSLKQIELKTIFDVLLKQHVINVVVVNGTDDALLYTYNPFDHYGCGRNYKHVEALGPCLQTDTNLFPNKLVTGLRNCTLRASVPHRPPFAINPARVKKGTKMGAEQYALQLITEPEEIKVNYTYDFDFEIYTTITPDLEIDGPLDKLNKGEADVMFGSAMVVLSRIEAFTFITGYLDVNDEILFLVKRSENVPAWKVLFLVFQPSVWLLLITCYLMYGIMMTRFIGAKDVTSIALKLLVCIVGHGCKIPRALLLIQWTNTR</sequence>
<organism evidence="11 12">
    <name type="scientific">Trichoplusia ni</name>
    <name type="common">Cabbage looper</name>
    <dbReference type="NCBI Taxonomy" id="7111"/>
    <lineage>
        <taxon>Eukaryota</taxon>
        <taxon>Metazoa</taxon>
        <taxon>Ecdysozoa</taxon>
        <taxon>Arthropoda</taxon>
        <taxon>Hexapoda</taxon>
        <taxon>Insecta</taxon>
        <taxon>Pterygota</taxon>
        <taxon>Neoptera</taxon>
        <taxon>Endopterygota</taxon>
        <taxon>Lepidoptera</taxon>
        <taxon>Glossata</taxon>
        <taxon>Ditrysia</taxon>
        <taxon>Noctuoidea</taxon>
        <taxon>Noctuidae</taxon>
        <taxon>Plusiinae</taxon>
        <taxon>Trichoplusia</taxon>
    </lineage>
</organism>
<evidence type="ECO:0000256" key="7">
    <source>
        <dbReference type="ARBA" id="ARBA00023180"/>
    </source>
</evidence>
<evidence type="ECO:0000256" key="5">
    <source>
        <dbReference type="ARBA" id="ARBA00023136"/>
    </source>
</evidence>
<evidence type="ECO:0000256" key="3">
    <source>
        <dbReference type="ARBA" id="ARBA00022692"/>
    </source>
</evidence>
<dbReference type="RefSeq" id="XP_026732798.1">
    <property type="nucleotide sequence ID" value="XM_026876997.1"/>
</dbReference>
<proteinExistence type="predicted"/>
<evidence type="ECO:0000256" key="2">
    <source>
        <dbReference type="ARBA" id="ARBA00022475"/>
    </source>
</evidence>
<feature type="transmembrane region" description="Helical" evidence="8">
    <location>
        <begin position="320"/>
        <end position="340"/>
    </location>
</feature>
<evidence type="ECO:0000313" key="12">
    <source>
        <dbReference type="RefSeq" id="XP_026732798.1"/>
    </source>
</evidence>
<dbReference type="SUPFAM" id="SSF53850">
    <property type="entry name" value="Periplasmic binding protein-like II"/>
    <property type="match status" value="1"/>
</dbReference>
<reference evidence="12" key="1">
    <citation type="submission" date="2025-08" db="UniProtKB">
        <authorList>
            <consortium name="RefSeq"/>
        </authorList>
    </citation>
    <scope>IDENTIFICATION</scope>
</reference>
<evidence type="ECO:0000256" key="1">
    <source>
        <dbReference type="ARBA" id="ARBA00004651"/>
    </source>
</evidence>
<evidence type="ECO:0000256" key="6">
    <source>
        <dbReference type="ARBA" id="ARBA00023170"/>
    </source>
</evidence>
<gene>
    <name evidence="12" type="primary">LOC113497444</name>
</gene>
<keyword evidence="11" id="KW-1185">Reference proteome</keyword>
<feature type="signal peptide" evidence="9">
    <location>
        <begin position="1"/>
        <end position="17"/>
    </location>
</feature>
<feature type="chain" id="PRO_5028800410" evidence="9">
    <location>
        <begin position="18"/>
        <end position="384"/>
    </location>
</feature>
<keyword evidence="6" id="KW-0675">Receptor</keyword>
<dbReference type="InterPro" id="IPR056198">
    <property type="entry name" value="LBD_receptor"/>
</dbReference>
<dbReference type="AlphaFoldDB" id="A0A7E5VWT5"/>